<evidence type="ECO:0000256" key="6">
    <source>
        <dbReference type="ARBA" id="ARBA00023244"/>
    </source>
</evidence>
<comment type="cofactor">
    <cofactor evidence="8">
        <name>dipyrromethane</name>
        <dbReference type="ChEBI" id="CHEBI:60342"/>
    </cofactor>
    <text evidence="8">Binds 1 dipyrromethane group covalently.</text>
</comment>
<proteinExistence type="inferred from homology"/>
<reference evidence="12" key="1">
    <citation type="submission" date="2017-09" db="EMBL/GenBank/DDBJ databases">
        <authorList>
            <person name="Varghese N."/>
            <person name="Submissions S."/>
        </authorList>
    </citation>
    <scope>NUCLEOTIDE SEQUENCE [LARGE SCALE GENOMIC DNA]</scope>
    <source>
        <strain evidence="12">USBA 140</strain>
    </source>
</reference>
<evidence type="ECO:0000256" key="4">
    <source>
        <dbReference type="ARBA" id="ARBA00011245"/>
    </source>
</evidence>
<dbReference type="InterPro" id="IPR022419">
    <property type="entry name" value="Porphobilin_deaminase_cofac_BS"/>
</dbReference>
<dbReference type="InterPro" id="IPR000860">
    <property type="entry name" value="HemC"/>
</dbReference>
<feature type="domain" description="Porphobilinogen deaminase C-terminal" evidence="10">
    <location>
        <begin position="232"/>
        <end position="302"/>
    </location>
</feature>
<evidence type="ECO:0000256" key="8">
    <source>
        <dbReference type="HAMAP-Rule" id="MF_00260"/>
    </source>
</evidence>
<dbReference type="PANTHER" id="PTHR11557:SF0">
    <property type="entry name" value="PORPHOBILINOGEN DEAMINASE"/>
    <property type="match status" value="1"/>
</dbReference>
<dbReference type="RefSeq" id="WP_097280540.1">
    <property type="nucleotide sequence ID" value="NZ_OCNJ01000008.1"/>
</dbReference>
<evidence type="ECO:0000256" key="2">
    <source>
        <dbReference type="ARBA" id="ARBA00004735"/>
    </source>
</evidence>
<dbReference type="FunFam" id="3.40.190.10:FF:000101">
    <property type="entry name" value="Porphobilinogen deaminase, chloroplastic"/>
    <property type="match status" value="1"/>
</dbReference>
<dbReference type="InterPro" id="IPR022418">
    <property type="entry name" value="Porphobilinogen_deaminase_C"/>
</dbReference>
<dbReference type="Gene3D" id="3.40.190.10">
    <property type="entry name" value="Periplasmic binding protein-like II"/>
    <property type="match status" value="2"/>
</dbReference>
<evidence type="ECO:0000256" key="7">
    <source>
        <dbReference type="ARBA" id="ARBA00048169"/>
    </source>
</evidence>
<dbReference type="EMBL" id="OCNJ01000008">
    <property type="protein sequence ID" value="SOD98918.1"/>
    <property type="molecule type" value="Genomic_DNA"/>
</dbReference>
<dbReference type="UniPathway" id="UPA00251">
    <property type="reaction ID" value="UER00319"/>
</dbReference>
<dbReference type="SUPFAM" id="SSF54782">
    <property type="entry name" value="Porphobilinogen deaminase (hydroxymethylbilane synthase), C-terminal domain"/>
    <property type="match status" value="1"/>
</dbReference>
<dbReference type="InterPro" id="IPR022417">
    <property type="entry name" value="Porphobilin_deaminase_N"/>
</dbReference>
<dbReference type="HAMAP" id="MF_00260">
    <property type="entry name" value="Porphobil_deam"/>
    <property type="match status" value="1"/>
</dbReference>
<dbReference type="GO" id="GO:0006782">
    <property type="term" value="P:protoporphyrinogen IX biosynthetic process"/>
    <property type="evidence" value="ECO:0007669"/>
    <property type="project" value="UniProtKB-UniRule"/>
</dbReference>
<gene>
    <name evidence="8" type="primary">hemC</name>
    <name evidence="11" type="ORF">SAMN05421508_108140</name>
</gene>
<evidence type="ECO:0000256" key="1">
    <source>
        <dbReference type="ARBA" id="ARBA00002869"/>
    </source>
</evidence>
<dbReference type="NCBIfam" id="TIGR00212">
    <property type="entry name" value="hemC"/>
    <property type="match status" value="1"/>
</dbReference>
<organism evidence="11 12">
    <name type="scientific">Caenispirillum bisanense</name>
    <dbReference type="NCBI Taxonomy" id="414052"/>
    <lineage>
        <taxon>Bacteria</taxon>
        <taxon>Pseudomonadati</taxon>
        <taxon>Pseudomonadota</taxon>
        <taxon>Alphaproteobacteria</taxon>
        <taxon>Rhodospirillales</taxon>
        <taxon>Novispirillaceae</taxon>
        <taxon>Caenispirillum</taxon>
    </lineage>
</organism>
<comment type="function">
    <text evidence="1 8">Tetrapolymerization of the monopyrrole PBG into the hydroxymethylbilane pre-uroporphyrinogen in several discrete steps.</text>
</comment>
<evidence type="ECO:0000259" key="10">
    <source>
        <dbReference type="Pfam" id="PF03900"/>
    </source>
</evidence>
<dbReference type="PANTHER" id="PTHR11557">
    <property type="entry name" value="PORPHOBILINOGEN DEAMINASE"/>
    <property type="match status" value="1"/>
</dbReference>
<dbReference type="GO" id="GO:0004418">
    <property type="term" value="F:hydroxymethylbilane synthase activity"/>
    <property type="evidence" value="ECO:0007669"/>
    <property type="project" value="UniProtKB-UniRule"/>
</dbReference>
<sequence length="317" mass="33413">MTKTPKIRIGTRGSPLAMAQTHEVRDRLLAAHPDLAAAPESIEIVVIQTTGDAVLDRPLSEIGGKGLFTKEIDEAMLDGRIDLAVHSMKDVATVLPDGIVLPCMLPREDVRDAFLCPSAASIAELKQGAVVGTASLRRGAQIKARRPDIEVVTFRGNVQTRLRKLGEGQVDATLLAMAGLNRLGMADKATAPLAVDEMLPAVGQGAVGITCRADDEASHRWLAPLNCADTFDCVTAERAFLKRLDGSCRTPIAGWARLDGQGGVVFDGLVVRPDGTGLLETSRSGPRADAVALCDDAGRELAASCTPDYFTVPGQGG</sequence>
<dbReference type="PIRSF" id="PIRSF001438">
    <property type="entry name" value="4pyrrol_synth_OHMeBilane_synth"/>
    <property type="match status" value="1"/>
</dbReference>
<feature type="modified residue" description="S-(dipyrrolylmethanemethyl)cysteine" evidence="8">
    <location>
        <position position="248"/>
    </location>
</feature>
<dbReference type="OrthoDB" id="9810298at2"/>
<evidence type="ECO:0000256" key="3">
    <source>
        <dbReference type="ARBA" id="ARBA00005638"/>
    </source>
</evidence>
<accession>A0A286GTS1</accession>
<dbReference type="Proteomes" id="UP000219621">
    <property type="component" value="Unassembled WGS sequence"/>
</dbReference>
<comment type="similarity">
    <text evidence="3 8">Belongs to the HMBS family.</text>
</comment>
<dbReference type="EC" id="2.5.1.61" evidence="8"/>
<evidence type="ECO:0000313" key="12">
    <source>
        <dbReference type="Proteomes" id="UP000219621"/>
    </source>
</evidence>
<dbReference type="Gene3D" id="3.30.160.40">
    <property type="entry name" value="Porphobilinogen deaminase, C-terminal domain"/>
    <property type="match status" value="1"/>
</dbReference>
<evidence type="ECO:0000313" key="11">
    <source>
        <dbReference type="EMBL" id="SOD98918.1"/>
    </source>
</evidence>
<keyword evidence="6 8" id="KW-0627">Porphyrin biosynthesis</keyword>
<dbReference type="GO" id="GO:0005737">
    <property type="term" value="C:cytoplasm"/>
    <property type="evidence" value="ECO:0007669"/>
    <property type="project" value="UniProtKB-UniRule"/>
</dbReference>
<comment type="miscellaneous">
    <text evidence="8">The porphobilinogen subunits are added to the dipyrromethane group.</text>
</comment>
<protein>
    <recommendedName>
        <fullName evidence="8">Porphobilinogen deaminase</fullName>
        <shortName evidence="8">PBG</shortName>
        <ecNumber evidence="8">2.5.1.61</ecNumber>
    </recommendedName>
    <alternativeName>
        <fullName evidence="8">Hydroxymethylbilane synthase</fullName>
        <shortName evidence="8">HMBS</shortName>
    </alternativeName>
    <alternativeName>
        <fullName evidence="8">Pre-uroporphyrinogen synthase</fullName>
    </alternativeName>
</protein>
<dbReference type="Pfam" id="PF01379">
    <property type="entry name" value="Porphobil_deam"/>
    <property type="match status" value="1"/>
</dbReference>
<dbReference type="FunFam" id="3.40.190.10:FF:000004">
    <property type="entry name" value="Porphobilinogen deaminase"/>
    <property type="match status" value="1"/>
</dbReference>
<evidence type="ECO:0000259" key="9">
    <source>
        <dbReference type="Pfam" id="PF01379"/>
    </source>
</evidence>
<dbReference type="PROSITE" id="PS00533">
    <property type="entry name" value="PORPHOBILINOGEN_DEAM"/>
    <property type="match status" value="1"/>
</dbReference>
<keyword evidence="5 8" id="KW-0808">Transferase</keyword>
<evidence type="ECO:0000256" key="5">
    <source>
        <dbReference type="ARBA" id="ARBA00022679"/>
    </source>
</evidence>
<feature type="domain" description="Porphobilinogen deaminase N-terminal" evidence="9">
    <location>
        <begin position="7"/>
        <end position="217"/>
    </location>
</feature>
<dbReference type="PRINTS" id="PR00151">
    <property type="entry name" value="PORPHBDMNASE"/>
</dbReference>
<dbReference type="Pfam" id="PF03900">
    <property type="entry name" value="Porphobil_deamC"/>
    <property type="match status" value="1"/>
</dbReference>
<comment type="subunit">
    <text evidence="4 8">Monomer.</text>
</comment>
<dbReference type="SUPFAM" id="SSF53850">
    <property type="entry name" value="Periplasmic binding protein-like II"/>
    <property type="match status" value="1"/>
</dbReference>
<name>A0A286GTS1_9PROT</name>
<comment type="pathway">
    <text evidence="2">Porphyrin-containing compound metabolism; protoporphyrin-IX biosynthesis; coproporphyrinogen-III from 5-aminolevulinate: step 2/4.</text>
</comment>
<dbReference type="AlphaFoldDB" id="A0A286GTS1"/>
<dbReference type="InterPro" id="IPR036803">
    <property type="entry name" value="Porphobilinogen_deaminase_C_sf"/>
</dbReference>
<comment type="catalytic activity">
    <reaction evidence="7 8">
        <text>4 porphobilinogen + H2O = hydroxymethylbilane + 4 NH4(+)</text>
        <dbReference type="Rhea" id="RHEA:13185"/>
        <dbReference type="ChEBI" id="CHEBI:15377"/>
        <dbReference type="ChEBI" id="CHEBI:28938"/>
        <dbReference type="ChEBI" id="CHEBI:57845"/>
        <dbReference type="ChEBI" id="CHEBI:58126"/>
        <dbReference type="EC" id="2.5.1.61"/>
    </reaction>
</comment>
<keyword evidence="12" id="KW-1185">Reference proteome</keyword>